<feature type="compositionally biased region" description="Basic and acidic residues" evidence="1">
    <location>
        <begin position="270"/>
        <end position="280"/>
    </location>
</feature>
<dbReference type="AlphaFoldDB" id="A0AA39ULI6"/>
<accession>A0AA39ULI6</accession>
<evidence type="ECO:0000313" key="2">
    <source>
        <dbReference type="EMBL" id="KAK0487919.1"/>
    </source>
</evidence>
<feature type="compositionally biased region" description="Low complexity" evidence="1">
    <location>
        <begin position="294"/>
        <end position="305"/>
    </location>
</feature>
<keyword evidence="3" id="KW-1185">Reference proteome</keyword>
<sequence length="318" mass="34847">MNSQSDVPVLDDNDFMMYSASQDMQCEVLGLEDGNEFAVAFDARVRLLQSQSRNVSMIHIDEGISLKEAHGDVFGGPLRTPINSEFKLDGIATACVQNASNAPANNETIFIERMQSNIASLPREIGRLLEGTLRNIEERGTRLAARLGCIERKMEDLQKAVSADLQDVCNDIRDTERLVQLDACQIQQIRQMCANVYTTGQSNLQASRNSKSTISSKGNVPASSPLPSNEEAVDFPEPEVPEIVTVMPRQARMDAVSAMTKTRGKTARNIMERSKERSANEENAAAEPGRYPEAAANKKINGGKAVKTRSRGARAAPY</sequence>
<reference evidence="2" key="1">
    <citation type="submission" date="2023-06" db="EMBL/GenBank/DDBJ databases">
        <authorList>
            <consortium name="Lawrence Berkeley National Laboratory"/>
            <person name="Ahrendt S."/>
            <person name="Sahu N."/>
            <person name="Indic B."/>
            <person name="Wong-Bajracharya J."/>
            <person name="Merenyi Z."/>
            <person name="Ke H.-M."/>
            <person name="Monk M."/>
            <person name="Kocsube S."/>
            <person name="Drula E."/>
            <person name="Lipzen A."/>
            <person name="Balint B."/>
            <person name="Henrissat B."/>
            <person name="Andreopoulos B."/>
            <person name="Martin F.M."/>
            <person name="Harder C.B."/>
            <person name="Rigling D."/>
            <person name="Ford K.L."/>
            <person name="Foster G.D."/>
            <person name="Pangilinan J."/>
            <person name="Papanicolaou A."/>
            <person name="Barry K."/>
            <person name="LaButti K."/>
            <person name="Viragh M."/>
            <person name="Koriabine M."/>
            <person name="Yan M."/>
            <person name="Riley R."/>
            <person name="Champramary S."/>
            <person name="Plett K.L."/>
            <person name="Tsai I.J."/>
            <person name="Slot J."/>
            <person name="Sipos G."/>
            <person name="Plett J."/>
            <person name="Nagy L.G."/>
            <person name="Grigoriev I.V."/>
        </authorList>
    </citation>
    <scope>NUCLEOTIDE SEQUENCE</scope>
    <source>
        <strain evidence="2">ICMP 16352</strain>
    </source>
</reference>
<name>A0AA39ULI6_9AGAR</name>
<feature type="compositionally biased region" description="Polar residues" evidence="1">
    <location>
        <begin position="205"/>
        <end position="227"/>
    </location>
</feature>
<feature type="region of interest" description="Disordered" evidence="1">
    <location>
        <begin position="205"/>
        <end position="234"/>
    </location>
</feature>
<feature type="region of interest" description="Disordered" evidence="1">
    <location>
        <begin position="257"/>
        <end position="318"/>
    </location>
</feature>
<dbReference type="Proteomes" id="UP001175227">
    <property type="component" value="Unassembled WGS sequence"/>
</dbReference>
<proteinExistence type="predicted"/>
<evidence type="ECO:0000313" key="3">
    <source>
        <dbReference type="Proteomes" id="UP001175227"/>
    </source>
</evidence>
<dbReference type="EMBL" id="JAUEPR010000003">
    <property type="protein sequence ID" value="KAK0487919.1"/>
    <property type="molecule type" value="Genomic_DNA"/>
</dbReference>
<comment type="caution">
    <text evidence="2">The sequence shown here is derived from an EMBL/GenBank/DDBJ whole genome shotgun (WGS) entry which is preliminary data.</text>
</comment>
<protein>
    <submittedName>
        <fullName evidence="2">Uncharacterized protein</fullName>
    </submittedName>
</protein>
<evidence type="ECO:0000256" key="1">
    <source>
        <dbReference type="SAM" id="MobiDB-lite"/>
    </source>
</evidence>
<organism evidence="2 3">
    <name type="scientific">Armillaria novae-zelandiae</name>
    <dbReference type="NCBI Taxonomy" id="153914"/>
    <lineage>
        <taxon>Eukaryota</taxon>
        <taxon>Fungi</taxon>
        <taxon>Dikarya</taxon>
        <taxon>Basidiomycota</taxon>
        <taxon>Agaricomycotina</taxon>
        <taxon>Agaricomycetes</taxon>
        <taxon>Agaricomycetidae</taxon>
        <taxon>Agaricales</taxon>
        <taxon>Marasmiineae</taxon>
        <taxon>Physalacriaceae</taxon>
        <taxon>Armillaria</taxon>
    </lineage>
</organism>
<gene>
    <name evidence="2" type="ORF">IW261DRAFT_1451009</name>
</gene>